<comment type="caution">
    <text evidence="1">The sequence shown here is derived from an EMBL/GenBank/DDBJ whole genome shotgun (WGS) entry which is preliminary data.</text>
</comment>
<organism evidence="1 2">
    <name type="scientific">Methanobacterium formicicum (strain DSM 3637 / PP1)</name>
    <dbReference type="NCBI Taxonomy" id="1204725"/>
    <lineage>
        <taxon>Archaea</taxon>
        <taxon>Methanobacteriati</taxon>
        <taxon>Methanobacteriota</taxon>
        <taxon>Methanomada group</taxon>
        <taxon>Methanobacteria</taxon>
        <taxon>Methanobacteriales</taxon>
        <taxon>Methanobacteriaceae</taxon>
        <taxon>Methanobacterium</taxon>
    </lineage>
</organism>
<sequence>MVLYQMMSRPVTVTSPKLGAKLFLRNHVILDKFRIISIYNNSIYKYEFKALFTVKSKDELKVTFKNLFKVISEFKVIFKPTLKA</sequence>
<gene>
    <name evidence="1" type="ORF">A994_00055</name>
</gene>
<name>K2QEV9_METFP</name>
<reference evidence="1 2" key="1">
    <citation type="journal article" date="2012" name="J. Bacteriol.">
        <title>Draft genome sequence of Methanobacterium formicicum DSM 3637, an archaebacterium isolated from the methane producer amoeba Pelomyxa palustris.</title>
        <authorList>
            <person name="Gutierrez G."/>
        </authorList>
    </citation>
    <scope>NUCLEOTIDE SEQUENCE [LARGE SCALE GENOMIC DNA]</scope>
    <source>
        <strain evidence="2">DSM 3637 / PP1</strain>
    </source>
</reference>
<accession>K2QEV9</accession>
<dbReference type="RefSeq" id="WP_004029182.1">
    <property type="nucleotide sequence ID" value="NZ_AMPO01000001.1"/>
</dbReference>
<dbReference type="EMBL" id="AMPO01000001">
    <property type="protein sequence ID" value="EKF86631.1"/>
    <property type="molecule type" value="Genomic_DNA"/>
</dbReference>
<evidence type="ECO:0000313" key="2">
    <source>
        <dbReference type="Proteomes" id="UP000007360"/>
    </source>
</evidence>
<dbReference type="AlphaFoldDB" id="K2QEV9"/>
<protein>
    <submittedName>
        <fullName evidence="1">Uncharacterized protein</fullName>
    </submittedName>
</protein>
<dbReference type="Proteomes" id="UP000007360">
    <property type="component" value="Unassembled WGS sequence"/>
</dbReference>
<proteinExistence type="predicted"/>
<evidence type="ECO:0000313" key="1">
    <source>
        <dbReference type="EMBL" id="EKF86631.1"/>
    </source>
</evidence>
<keyword evidence="2" id="KW-1185">Reference proteome</keyword>